<dbReference type="PANTHER" id="PTHR43611:SF3">
    <property type="entry name" value="FLAVIN MONONUCLEOTIDE HYDROLASE 1, CHLOROPLATIC"/>
    <property type="match status" value="1"/>
</dbReference>
<dbReference type="SFLD" id="SFLDS00003">
    <property type="entry name" value="Haloacid_Dehalogenase"/>
    <property type="match status" value="1"/>
</dbReference>
<dbReference type="SFLD" id="SFLDG01129">
    <property type="entry name" value="C1.5:_HAD__Beta-PGM__Phosphata"/>
    <property type="match status" value="1"/>
</dbReference>
<dbReference type="EMBL" id="BNAP01000009">
    <property type="protein sequence ID" value="GHG92395.1"/>
    <property type="molecule type" value="Genomic_DNA"/>
</dbReference>
<accession>A0A8J3MDV3</accession>
<evidence type="ECO:0000313" key="1">
    <source>
        <dbReference type="EMBL" id="GHG92395.1"/>
    </source>
</evidence>
<sequence length="198" mass="21425">MTAVVFDIGNVLVEWDPYRAWEDKLPDRDAIAAFMARVDFPALNLRGDRGESFAALAAEVADPEDGALLAAYLDGYHRTIAAKIEGSWGLLNRLRASGVATHAITNWSQETWPIGLSVHPELAEVFGVTIVSGREKLLKPDPAIFRALLDRTGLAAGDCLFVDDSPRNVDGARAVGMDAVHFTSPQALENALTERGLL</sequence>
<protein>
    <submittedName>
        <fullName evidence="1">Haloacid dehalogenase</fullName>
    </submittedName>
</protein>
<dbReference type="SUPFAM" id="SSF56784">
    <property type="entry name" value="HAD-like"/>
    <property type="match status" value="1"/>
</dbReference>
<name>A0A8J3MDV3_9RHOB</name>
<dbReference type="PANTHER" id="PTHR43611">
    <property type="entry name" value="ALPHA-D-GLUCOSE 1-PHOSPHATE PHOSPHATASE"/>
    <property type="match status" value="1"/>
</dbReference>
<dbReference type="NCBIfam" id="TIGR01509">
    <property type="entry name" value="HAD-SF-IA-v3"/>
    <property type="match status" value="1"/>
</dbReference>
<dbReference type="CDD" id="cd02603">
    <property type="entry name" value="HAD_sEH-N_like"/>
    <property type="match status" value="1"/>
</dbReference>
<evidence type="ECO:0000313" key="2">
    <source>
        <dbReference type="Proteomes" id="UP000611500"/>
    </source>
</evidence>
<organism evidence="1 2">
    <name type="scientific">Pseudodonghicola xiamenensis</name>
    <dbReference type="NCBI Taxonomy" id="337702"/>
    <lineage>
        <taxon>Bacteria</taxon>
        <taxon>Pseudomonadati</taxon>
        <taxon>Pseudomonadota</taxon>
        <taxon>Alphaproteobacteria</taxon>
        <taxon>Rhodobacterales</taxon>
        <taxon>Paracoccaceae</taxon>
        <taxon>Pseudodonghicola</taxon>
    </lineage>
</organism>
<dbReference type="Gene3D" id="3.40.50.1000">
    <property type="entry name" value="HAD superfamily/HAD-like"/>
    <property type="match status" value="1"/>
</dbReference>
<keyword evidence="2" id="KW-1185">Reference proteome</keyword>
<dbReference type="InterPro" id="IPR006439">
    <property type="entry name" value="HAD-SF_hydro_IA"/>
</dbReference>
<dbReference type="AlphaFoldDB" id="A0A8J3MDV3"/>
<dbReference type="InterPro" id="IPR036412">
    <property type="entry name" value="HAD-like_sf"/>
</dbReference>
<dbReference type="RefSeq" id="WP_028093811.1">
    <property type="nucleotide sequence ID" value="NZ_BNAP01000009.1"/>
</dbReference>
<comment type="caution">
    <text evidence="1">The sequence shown here is derived from an EMBL/GenBank/DDBJ whole genome shotgun (WGS) entry which is preliminary data.</text>
</comment>
<gene>
    <name evidence="1" type="ORF">GCM10010961_24390</name>
</gene>
<dbReference type="Proteomes" id="UP000611500">
    <property type="component" value="Unassembled WGS sequence"/>
</dbReference>
<dbReference type="InterPro" id="IPR023214">
    <property type="entry name" value="HAD_sf"/>
</dbReference>
<reference evidence="1" key="1">
    <citation type="journal article" date="2014" name="Int. J. Syst. Evol. Microbiol.">
        <title>Complete genome sequence of Corynebacterium casei LMG S-19264T (=DSM 44701T), isolated from a smear-ripened cheese.</title>
        <authorList>
            <consortium name="US DOE Joint Genome Institute (JGI-PGF)"/>
            <person name="Walter F."/>
            <person name="Albersmeier A."/>
            <person name="Kalinowski J."/>
            <person name="Ruckert C."/>
        </authorList>
    </citation>
    <scope>NUCLEOTIDE SEQUENCE</scope>
    <source>
        <strain evidence="1">CGMCC 1.7081</strain>
    </source>
</reference>
<dbReference type="PRINTS" id="PR00413">
    <property type="entry name" value="HADHALOGNASE"/>
</dbReference>
<proteinExistence type="predicted"/>
<reference evidence="1" key="2">
    <citation type="submission" date="2020-09" db="EMBL/GenBank/DDBJ databases">
        <authorList>
            <person name="Sun Q."/>
            <person name="Zhou Y."/>
        </authorList>
    </citation>
    <scope>NUCLEOTIDE SEQUENCE</scope>
    <source>
        <strain evidence="1">CGMCC 1.7081</strain>
    </source>
</reference>
<dbReference type="Pfam" id="PF00702">
    <property type="entry name" value="Hydrolase"/>
    <property type="match status" value="1"/>
</dbReference>